<dbReference type="Gene3D" id="3.30.2010.10">
    <property type="entry name" value="Metalloproteases ('zincins'), catalytic domain"/>
    <property type="match status" value="1"/>
</dbReference>
<proteinExistence type="predicted"/>
<evidence type="ECO:0000313" key="5">
    <source>
        <dbReference type="Proteomes" id="UP000267921"/>
    </source>
</evidence>
<dbReference type="Pfam" id="PF01863">
    <property type="entry name" value="YgjP-like"/>
    <property type="match status" value="1"/>
</dbReference>
<evidence type="ECO:0000313" key="3">
    <source>
        <dbReference type="EMBL" id="RNI08390.1"/>
    </source>
</evidence>
<reference evidence="2 4" key="1">
    <citation type="submission" date="2016-10" db="EMBL/GenBank/DDBJ databases">
        <title>Methanohalophilus halophilus.</title>
        <authorList>
            <person name="L'haridon S."/>
        </authorList>
    </citation>
    <scope>NUCLEOTIDE SEQUENCE [LARGE SCALE GENOMIC DNA]</scope>
    <source>
        <strain evidence="2 4">Z-7982</strain>
    </source>
</reference>
<evidence type="ECO:0000259" key="1">
    <source>
        <dbReference type="Pfam" id="PF01863"/>
    </source>
</evidence>
<keyword evidence="4" id="KW-1185">Reference proteome</keyword>
<dbReference type="Proteomes" id="UP000267921">
    <property type="component" value="Unassembled WGS sequence"/>
</dbReference>
<sequence>MMQLHIRDAVIDYDIVHRPVKYARLEFKDGMLRVIVPKGYGNAAGFIEQNTDWIYNKHLHLQRIIALAGEKRLERRRADPHFYSLVESIVQRLQSELEVEVRDLTFRKMKRKWASCSSHKKLVFNRHMRYLPHNLIEYIVYHELLHLIEFRHNKKFWNLVEARYPQRQKYDLELAAYWHLIKKAFY</sequence>
<dbReference type="AlphaFoldDB" id="A0A1L3Q1D9"/>
<name>A0A1L3Q1D9_9EURY</name>
<organism evidence="2 4">
    <name type="scientific">Methanohalophilus halophilus</name>
    <dbReference type="NCBI Taxonomy" id="2177"/>
    <lineage>
        <taxon>Archaea</taxon>
        <taxon>Methanobacteriati</taxon>
        <taxon>Methanobacteriota</taxon>
        <taxon>Stenosarchaea group</taxon>
        <taxon>Methanomicrobia</taxon>
        <taxon>Methanosarcinales</taxon>
        <taxon>Methanosarcinaceae</taxon>
        <taxon>Methanohalophilus</taxon>
    </lineage>
</organism>
<evidence type="ECO:0000313" key="2">
    <source>
        <dbReference type="EMBL" id="APH38611.1"/>
    </source>
</evidence>
<dbReference type="InterPro" id="IPR002725">
    <property type="entry name" value="YgjP-like_metallopeptidase"/>
</dbReference>
<dbReference type="Proteomes" id="UP000186879">
    <property type="component" value="Chromosome"/>
</dbReference>
<dbReference type="PANTHER" id="PTHR30399:SF1">
    <property type="entry name" value="UTP PYROPHOSPHATASE"/>
    <property type="match status" value="1"/>
</dbReference>
<dbReference type="OrthoDB" id="308128at2157"/>
<dbReference type="KEGG" id="mhaz:BHR79_03320"/>
<reference evidence="3 5" key="2">
    <citation type="submission" date="2018-10" db="EMBL/GenBank/DDBJ databases">
        <title>Cultivation of a novel Methanohalophilus strain from Kebrit Deep of the Red Sea and a genomic comparison of members of the genus Methanohalophilus.</title>
        <authorList>
            <person name="Guan Y."/>
            <person name="Ngugi D.K."/>
            <person name="Stingl U."/>
        </authorList>
    </citation>
    <scope>NUCLEOTIDE SEQUENCE [LARGE SCALE GENOMIC DNA]</scope>
    <source>
        <strain evidence="3 5">DSM 3094</strain>
    </source>
</reference>
<dbReference type="STRING" id="2177.BHR79_03320"/>
<dbReference type="RefSeq" id="WP_072561065.1">
    <property type="nucleotide sequence ID" value="NZ_CP017921.1"/>
</dbReference>
<dbReference type="GeneID" id="30582762"/>
<feature type="domain" description="YgjP-like metallopeptidase" evidence="1">
    <location>
        <begin position="84"/>
        <end position="175"/>
    </location>
</feature>
<dbReference type="PANTHER" id="PTHR30399">
    <property type="entry name" value="UNCHARACTERIZED PROTEIN YGJP"/>
    <property type="match status" value="1"/>
</dbReference>
<dbReference type="EMBL" id="CP017921">
    <property type="protein sequence ID" value="APH38611.1"/>
    <property type="molecule type" value="Genomic_DNA"/>
</dbReference>
<evidence type="ECO:0000313" key="4">
    <source>
        <dbReference type="Proteomes" id="UP000186879"/>
    </source>
</evidence>
<dbReference type="CDD" id="cd07344">
    <property type="entry name" value="M48_yhfN_like"/>
    <property type="match status" value="1"/>
</dbReference>
<dbReference type="InterPro" id="IPR053136">
    <property type="entry name" value="UTP_pyrophosphatase-like"/>
</dbReference>
<accession>A0A1L3Q1D9</accession>
<gene>
    <name evidence="2" type="ORF">BHR79_03320</name>
    <name evidence="3" type="ORF">EFE40_07540</name>
</gene>
<dbReference type="EMBL" id="RJJG01000005">
    <property type="protein sequence ID" value="RNI08390.1"/>
    <property type="molecule type" value="Genomic_DNA"/>
</dbReference>
<protein>
    <submittedName>
        <fullName evidence="3">M48 family peptidase</fullName>
    </submittedName>
</protein>